<feature type="region of interest" description="Disordered" evidence="12">
    <location>
        <begin position="159"/>
        <end position="194"/>
    </location>
</feature>
<gene>
    <name evidence="13" type="primary">tsaE</name>
    <name evidence="13" type="ORF">J4H91_02335</name>
</gene>
<evidence type="ECO:0000256" key="3">
    <source>
        <dbReference type="ARBA" id="ARBA00019010"/>
    </source>
</evidence>
<dbReference type="GO" id="GO:0002949">
    <property type="term" value="P:tRNA threonylcarbamoyladenosine modification"/>
    <property type="evidence" value="ECO:0007669"/>
    <property type="project" value="InterPro"/>
</dbReference>
<dbReference type="NCBIfam" id="TIGR00150">
    <property type="entry name" value="T6A_YjeE"/>
    <property type="match status" value="1"/>
</dbReference>
<evidence type="ECO:0000313" key="14">
    <source>
        <dbReference type="Proteomes" id="UP000664398"/>
    </source>
</evidence>
<comment type="caution">
    <text evidence="13">The sequence shown here is derived from an EMBL/GenBank/DDBJ whole genome shotgun (WGS) entry which is preliminary data.</text>
</comment>
<dbReference type="PANTHER" id="PTHR33540:SF2">
    <property type="entry name" value="TRNA THREONYLCARBAMOYLADENOSINE BIOSYNTHESIS PROTEIN TSAE"/>
    <property type="match status" value="1"/>
</dbReference>
<keyword evidence="9" id="KW-0460">Magnesium</keyword>
<comment type="function">
    <text evidence="10">Required for the formation of a threonylcarbamoyl group on adenosine at position 37 (t(6)A37) in tRNAs that read codons beginning with adenine. Is involved in the transfer of the threonylcarbamoyl moiety of threonylcarbamoyl-AMP (TC-AMP) to the N6 group of A37, together with TsaD and TsaB. TsaE seems to play an indirect role in the t(6)A biosynthesis pathway, possibly in regulating the core enzymatic function of TsaD.</text>
</comment>
<reference evidence="13" key="1">
    <citation type="submission" date="2021-03" db="EMBL/GenBank/DDBJ databases">
        <title>Leucobacter chromiisoli sp. nov., isolated from chromium-containing soil of chemical plant.</title>
        <authorList>
            <person name="Xu Z."/>
        </authorList>
    </citation>
    <scope>NUCLEOTIDE SEQUENCE</scope>
    <source>
        <strain evidence="13">A2</strain>
    </source>
</reference>
<organism evidence="13 14">
    <name type="scientific">Leucobacter ruminantium</name>
    <dbReference type="NCBI Taxonomy" id="1289170"/>
    <lineage>
        <taxon>Bacteria</taxon>
        <taxon>Bacillati</taxon>
        <taxon>Actinomycetota</taxon>
        <taxon>Actinomycetes</taxon>
        <taxon>Micrococcales</taxon>
        <taxon>Microbacteriaceae</taxon>
        <taxon>Leucobacter</taxon>
    </lineage>
</organism>
<comment type="similarity">
    <text evidence="2">Belongs to the TsaE family.</text>
</comment>
<evidence type="ECO:0000256" key="2">
    <source>
        <dbReference type="ARBA" id="ARBA00007599"/>
    </source>
</evidence>
<keyword evidence="8" id="KW-0067">ATP-binding</keyword>
<keyword evidence="5" id="KW-0819">tRNA processing</keyword>
<proteinExistence type="inferred from homology"/>
<dbReference type="PANTHER" id="PTHR33540">
    <property type="entry name" value="TRNA THREONYLCARBAMOYLADENOSINE BIOSYNTHESIS PROTEIN TSAE"/>
    <property type="match status" value="1"/>
</dbReference>
<evidence type="ECO:0000256" key="6">
    <source>
        <dbReference type="ARBA" id="ARBA00022723"/>
    </source>
</evidence>
<comment type="subcellular location">
    <subcellularLocation>
        <location evidence="1">Cytoplasm</location>
    </subcellularLocation>
</comment>
<evidence type="ECO:0000256" key="1">
    <source>
        <dbReference type="ARBA" id="ARBA00004496"/>
    </source>
</evidence>
<dbReference type="Proteomes" id="UP000664398">
    <property type="component" value="Unassembled WGS sequence"/>
</dbReference>
<evidence type="ECO:0000256" key="9">
    <source>
        <dbReference type="ARBA" id="ARBA00022842"/>
    </source>
</evidence>
<sequence length="194" mass="20077">MHALGERIGRLLGAGDLVILTGPLGAGKTTLTRGIGAGLGVRGPVQSPTFVLARTHPSLVGGAPLVHLDAYRLSDATELDDLDIDFEGSVVVAEWGAGLVEEGDSWIEIVIERPVGGDAEGVDPETEDASEEPVEPRTVTVTGYGPRWLADAERAAALRSALRESGSERGAGTDRGAARERSAEAGTEQNGASE</sequence>
<dbReference type="GO" id="GO:0005737">
    <property type="term" value="C:cytoplasm"/>
    <property type="evidence" value="ECO:0007669"/>
    <property type="project" value="UniProtKB-SubCell"/>
</dbReference>
<feature type="compositionally biased region" description="Acidic residues" evidence="12">
    <location>
        <begin position="120"/>
        <end position="133"/>
    </location>
</feature>
<accession>A0A939RXS6</accession>
<keyword evidence="7" id="KW-0547">Nucleotide-binding</keyword>
<keyword evidence="6" id="KW-0479">Metal-binding</keyword>
<evidence type="ECO:0000256" key="8">
    <source>
        <dbReference type="ARBA" id="ARBA00022840"/>
    </source>
</evidence>
<dbReference type="Gene3D" id="3.40.50.300">
    <property type="entry name" value="P-loop containing nucleotide triphosphate hydrolases"/>
    <property type="match status" value="1"/>
</dbReference>
<evidence type="ECO:0000256" key="7">
    <source>
        <dbReference type="ARBA" id="ARBA00022741"/>
    </source>
</evidence>
<evidence type="ECO:0000256" key="10">
    <source>
        <dbReference type="ARBA" id="ARBA00024908"/>
    </source>
</evidence>
<evidence type="ECO:0000256" key="4">
    <source>
        <dbReference type="ARBA" id="ARBA00022490"/>
    </source>
</evidence>
<evidence type="ECO:0000256" key="11">
    <source>
        <dbReference type="ARBA" id="ARBA00032441"/>
    </source>
</evidence>
<evidence type="ECO:0000256" key="12">
    <source>
        <dbReference type="SAM" id="MobiDB-lite"/>
    </source>
</evidence>
<dbReference type="InterPro" id="IPR003442">
    <property type="entry name" value="T6A_TsaE"/>
</dbReference>
<keyword evidence="4" id="KW-0963">Cytoplasm</keyword>
<name>A0A939RXS6_9MICO</name>
<feature type="region of interest" description="Disordered" evidence="12">
    <location>
        <begin position="116"/>
        <end position="146"/>
    </location>
</feature>
<protein>
    <recommendedName>
        <fullName evidence="3">tRNA threonylcarbamoyladenosine biosynthesis protein TsaE</fullName>
    </recommendedName>
    <alternativeName>
        <fullName evidence="11">t(6)A37 threonylcarbamoyladenosine biosynthesis protein TsaE</fullName>
    </alternativeName>
</protein>
<dbReference type="InterPro" id="IPR027417">
    <property type="entry name" value="P-loop_NTPase"/>
</dbReference>
<evidence type="ECO:0000313" key="13">
    <source>
        <dbReference type="EMBL" id="MBO1804156.1"/>
    </source>
</evidence>
<keyword evidence="14" id="KW-1185">Reference proteome</keyword>
<dbReference type="AlphaFoldDB" id="A0A939RXS6"/>
<evidence type="ECO:0000256" key="5">
    <source>
        <dbReference type="ARBA" id="ARBA00022694"/>
    </source>
</evidence>
<dbReference type="GO" id="GO:0046872">
    <property type="term" value="F:metal ion binding"/>
    <property type="evidence" value="ECO:0007669"/>
    <property type="project" value="UniProtKB-KW"/>
</dbReference>
<dbReference type="GO" id="GO:0005524">
    <property type="term" value="F:ATP binding"/>
    <property type="evidence" value="ECO:0007669"/>
    <property type="project" value="UniProtKB-KW"/>
</dbReference>
<dbReference type="Pfam" id="PF02367">
    <property type="entry name" value="TsaE"/>
    <property type="match status" value="1"/>
</dbReference>
<dbReference type="EMBL" id="JAGDYL010000003">
    <property type="protein sequence ID" value="MBO1804156.1"/>
    <property type="molecule type" value="Genomic_DNA"/>
</dbReference>
<dbReference type="SUPFAM" id="SSF52540">
    <property type="entry name" value="P-loop containing nucleoside triphosphate hydrolases"/>
    <property type="match status" value="1"/>
</dbReference>